<proteinExistence type="inferred from homology"/>
<keyword evidence="6" id="KW-1185">Reference proteome</keyword>
<dbReference type="InterPro" id="IPR006311">
    <property type="entry name" value="TAT_signal"/>
</dbReference>
<evidence type="ECO:0000313" key="6">
    <source>
        <dbReference type="Proteomes" id="UP000220133"/>
    </source>
</evidence>
<dbReference type="InterPro" id="IPR017850">
    <property type="entry name" value="Alkaline_phosphatase_core_sf"/>
</dbReference>
<dbReference type="KEGG" id="cbae:COR50_16855"/>
<dbReference type="Gene3D" id="3.40.720.10">
    <property type="entry name" value="Alkaline Phosphatase, subunit A"/>
    <property type="match status" value="2"/>
</dbReference>
<accession>A0A291QXJ3</accession>
<feature type="domain" description="Bacterial phospholipase C C-terminal" evidence="4">
    <location>
        <begin position="739"/>
        <end position="824"/>
    </location>
</feature>
<evidence type="ECO:0000313" key="5">
    <source>
        <dbReference type="EMBL" id="ATL48696.1"/>
    </source>
</evidence>
<dbReference type="SUPFAM" id="SSF53649">
    <property type="entry name" value="Alkaline phosphatase-like"/>
    <property type="match status" value="1"/>
</dbReference>
<sequence>MSNRRDFIKKAALLSGATGIANTIPASIQKALAINPAPGSTYLDAEHVVFLMQENRSFDHTFGTLRGVRGFNDPRIIRQPNGNLAWLQTDEKGDTYAPYRLNIKDTKATWMSSLPHGWSDQVDARNKGKYDGWLLHKKSPIKSYEHLPLTMGYYDRNDLPFYYALADAFTVCDHNFCSSLTGTTPNRLYFWTGSIRAKQQPDSRANVWNSDVDYNAWADWKTFPEVLEDHGVSWKVYQNEISVGVGLDDEEENWLANFTDNPLEWFENFNVRFSKAHREYLPVAKTNLEIAIANMEREISEGKDSPDLQRKLAARRKQLSMVEDSIKNFTQAAYDKLSERQKALHGKAFTTNVGDPDYHELTTLKYKDGNEDRSIRVPKGDVLHQFREDVKNGQLPTVSWLVPPAAYSDHPGSPWYGAWFLSETIDILTQDPEIWKKTIFVLTYDENDGYYDHFSPFVAHNPADPSSGAATKGVDTSSEFVTMEQELANKRSKKYARESPIGLGYRVPMVIASPWSRGGKVCSQVFDHTSSLQFLEHFLTHKTRKTVECPNITSWRRVICGDLSSVFKPFDPADAHNLPFLGKDAVIEQIYNAKFKELPDGQRKLNGEQIAAVNASPHQSPYLPRQEAGTRTACAIPYELYLDAAPLQNGILKVKMKAGKDVFSKRSLGAPFSVYAPGKYKNESCKLWSFSVEAGESLEYDWNVNDFEGSNYWLYALGPNGFSRELKGNANDPSLIANLSYQQRKIRKAGLTGNLILELRLPANSQPLVVNLVDNAYKSPATSKTVHPGVPVKIVINLEKSSGWYDFTLMVDGNDGYERRYTGHVETGADSISDPFMGAVIG</sequence>
<name>A0A291QXJ3_9BACT</name>
<dbReference type="EMBL" id="CP023777">
    <property type="protein sequence ID" value="ATL48696.1"/>
    <property type="molecule type" value="Genomic_DNA"/>
</dbReference>
<evidence type="ECO:0000259" key="4">
    <source>
        <dbReference type="Pfam" id="PF05506"/>
    </source>
</evidence>
<dbReference type="GO" id="GO:0034480">
    <property type="term" value="F:phosphatidylcholine phospholipase C activity"/>
    <property type="evidence" value="ECO:0007669"/>
    <property type="project" value="UniProtKB-EC"/>
</dbReference>
<dbReference type="OrthoDB" id="980947at2"/>
<protein>
    <recommendedName>
        <fullName evidence="2">phospholipase C</fullName>
        <ecNumber evidence="2">3.1.4.3</ecNumber>
    </recommendedName>
</protein>
<evidence type="ECO:0000256" key="2">
    <source>
        <dbReference type="ARBA" id="ARBA00012018"/>
    </source>
</evidence>
<dbReference type="Pfam" id="PF05506">
    <property type="entry name" value="PLipase_C_C"/>
    <property type="match status" value="2"/>
</dbReference>
<dbReference type="InterPro" id="IPR008475">
    <property type="entry name" value="PLipase_C_C"/>
</dbReference>
<organism evidence="5 6">
    <name type="scientific">Chitinophaga caeni</name>
    <dbReference type="NCBI Taxonomy" id="2029983"/>
    <lineage>
        <taxon>Bacteria</taxon>
        <taxon>Pseudomonadati</taxon>
        <taxon>Bacteroidota</taxon>
        <taxon>Chitinophagia</taxon>
        <taxon>Chitinophagales</taxon>
        <taxon>Chitinophagaceae</taxon>
        <taxon>Chitinophaga</taxon>
    </lineage>
</organism>
<dbReference type="InterPro" id="IPR017767">
    <property type="entry name" value="PC-PLC"/>
</dbReference>
<dbReference type="Pfam" id="PF04185">
    <property type="entry name" value="Phosphoesterase"/>
    <property type="match status" value="2"/>
</dbReference>
<dbReference type="InterPro" id="IPR007312">
    <property type="entry name" value="Phosphoesterase"/>
</dbReference>
<dbReference type="AlphaFoldDB" id="A0A291QXJ3"/>
<dbReference type="Proteomes" id="UP000220133">
    <property type="component" value="Chromosome"/>
</dbReference>
<dbReference type="PANTHER" id="PTHR31956:SF1">
    <property type="entry name" value="NON-SPECIFIC PHOSPHOLIPASE C1"/>
    <property type="match status" value="1"/>
</dbReference>
<feature type="domain" description="Bacterial phospholipase C C-terminal" evidence="4">
    <location>
        <begin position="633"/>
        <end position="729"/>
    </location>
</feature>
<dbReference type="PROSITE" id="PS51318">
    <property type="entry name" value="TAT"/>
    <property type="match status" value="1"/>
</dbReference>
<reference evidence="5 6" key="1">
    <citation type="submission" date="2017-10" db="EMBL/GenBank/DDBJ databases">
        <title>Paenichitinophaga pekingensis gen. nov., sp. nov., isolated from activated sludge.</title>
        <authorList>
            <person name="Jin D."/>
            <person name="Kong X."/>
            <person name="Deng Y."/>
            <person name="Bai Z."/>
        </authorList>
    </citation>
    <scope>NUCLEOTIDE SEQUENCE [LARGE SCALE GENOMIC DNA]</scope>
    <source>
        <strain evidence="5 6">13</strain>
    </source>
</reference>
<evidence type="ECO:0000256" key="3">
    <source>
        <dbReference type="ARBA" id="ARBA00022801"/>
    </source>
</evidence>
<comment type="similarity">
    <text evidence="1">Belongs to the bacterial phospholipase C family.</text>
</comment>
<dbReference type="RefSeq" id="WP_098195069.1">
    <property type="nucleotide sequence ID" value="NZ_CP023777.1"/>
</dbReference>
<dbReference type="PANTHER" id="PTHR31956">
    <property type="entry name" value="NON-SPECIFIC PHOSPHOLIPASE C4-RELATED"/>
    <property type="match status" value="1"/>
</dbReference>
<evidence type="ECO:0000256" key="1">
    <source>
        <dbReference type="ARBA" id="ARBA00009717"/>
    </source>
</evidence>
<dbReference type="GO" id="GO:0016042">
    <property type="term" value="P:lipid catabolic process"/>
    <property type="evidence" value="ECO:0007669"/>
    <property type="project" value="InterPro"/>
</dbReference>
<gene>
    <name evidence="5" type="ORF">COR50_16855</name>
</gene>
<keyword evidence="3" id="KW-0378">Hydrolase</keyword>
<dbReference type="EC" id="3.1.4.3" evidence="2"/>
<dbReference type="NCBIfam" id="TIGR03396">
    <property type="entry name" value="PC_PLC"/>
    <property type="match status" value="1"/>
</dbReference>